<gene>
    <name evidence="3" type="primary">Fut10</name>
    <name evidence="3" type="ORF">G6Z77_0002690</name>
</gene>
<organism evidence="3 4">
    <name type="scientific">Acromyrmex heyeri</name>
    <dbReference type="NCBI Taxonomy" id="230685"/>
    <lineage>
        <taxon>Eukaryota</taxon>
        <taxon>Metazoa</taxon>
        <taxon>Ecdysozoa</taxon>
        <taxon>Arthropoda</taxon>
        <taxon>Hexapoda</taxon>
        <taxon>Insecta</taxon>
        <taxon>Pterygota</taxon>
        <taxon>Neoptera</taxon>
        <taxon>Endopterygota</taxon>
        <taxon>Hymenoptera</taxon>
        <taxon>Apocrita</taxon>
        <taxon>Aculeata</taxon>
        <taxon>Formicoidea</taxon>
        <taxon>Formicidae</taxon>
        <taxon>Myrmicinae</taxon>
        <taxon>Acromyrmex</taxon>
    </lineage>
</organism>
<keyword evidence="3" id="KW-0808">Transferase</keyword>
<accession>A0A836FF80</accession>
<feature type="transmembrane region" description="Helical" evidence="1">
    <location>
        <begin position="6"/>
        <end position="29"/>
    </location>
</feature>
<dbReference type="Pfam" id="PF17039">
    <property type="entry name" value="Glyco_tran_10_N"/>
    <property type="match status" value="1"/>
</dbReference>
<feature type="domain" description="Fucosyltransferase N-terminal" evidence="2">
    <location>
        <begin position="66"/>
        <end position="164"/>
    </location>
</feature>
<reference evidence="3 4" key="1">
    <citation type="submission" date="2020-02" db="EMBL/GenBank/DDBJ databases">
        <title>Relaxed selection underlies rapid genomic changes in the transitions from sociality to social parasitism in ants.</title>
        <authorList>
            <person name="Bi X."/>
        </authorList>
    </citation>
    <scope>NUCLEOTIDE SEQUENCE [LARGE SCALE GENOMIC DNA]</scope>
    <source>
        <strain evidence="3">BGI-DK2014b</strain>
        <tissue evidence="3">Whole body</tissue>
    </source>
</reference>
<keyword evidence="1" id="KW-0812">Transmembrane</keyword>
<keyword evidence="3" id="KW-0328">Glycosyltransferase</keyword>
<keyword evidence="1" id="KW-1133">Transmembrane helix</keyword>
<dbReference type="Proteomes" id="UP000670152">
    <property type="component" value="Unassembled WGS sequence"/>
</dbReference>
<evidence type="ECO:0000313" key="4">
    <source>
        <dbReference type="Proteomes" id="UP000670152"/>
    </source>
</evidence>
<feature type="non-terminal residue" evidence="3">
    <location>
        <position position="1"/>
    </location>
</feature>
<dbReference type="GO" id="GO:0016757">
    <property type="term" value="F:glycosyltransferase activity"/>
    <property type="evidence" value="ECO:0007669"/>
    <property type="project" value="UniProtKB-KW"/>
</dbReference>
<proteinExistence type="predicted"/>
<dbReference type="AlphaFoldDB" id="A0A836FF80"/>
<evidence type="ECO:0000313" key="3">
    <source>
        <dbReference type="EMBL" id="KAG5332656.1"/>
    </source>
</evidence>
<dbReference type="OrthoDB" id="9993460at2759"/>
<dbReference type="InterPro" id="IPR031481">
    <property type="entry name" value="Glyco_tran_10_N"/>
</dbReference>
<name>A0A836FF80_9HYME</name>
<feature type="non-terminal residue" evidence="3">
    <location>
        <position position="191"/>
    </location>
</feature>
<evidence type="ECO:0000259" key="2">
    <source>
        <dbReference type="Pfam" id="PF17039"/>
    </source>
</evidence>
<keyword evidence="1" id="KW-0472">Membrane</keyword>
<sequence length="191" mass="22129">IMPRKIRVMFTIATALSVCLVIFQLCLILRDRKRLSFSGNLLMCHIDASPQKLTYLDFLYLDDDVPVILWWTPFGNNNRVKTCGNARCYLTHNRTFENDVNLKSVLFYGSNLRIHDLPSWRSSAISWGLLHEESPRNNPILVHEEALNLFNYSSTFSRLSNVPLTLLDLSGLEELVGNYRQKHTRYIPDLL</sequence>
<protein>
    <submittedName>
        <fullName evidence="3">FUT10 fucosyltransferase</fullName>
    </submittedName>
</protein>
<dbReference type="EMBL" id="JAANIB010005291">
    <property type="protein sequence ID" value="KAG5332656.1"/>
    <property type="molecule type" value="Genomic_DNA"/>
</dbReference>
<dbReference type="SUPFAM" id="SSF53756">
    <property type="entry name" value="UDP-Glycosyltransferase/glycogen phosphorylase"/>
    <property type="match status" value="1"/>
</dbReference>
<keyword evidence="4" id="KW-1185">Reference proteome</keyword>
<evidence type="ECO:0000256" key="1">
    <source>
        <dbReference type="SAM" id="Phobius"/>
    </source>
</evidence>
<comment type="caution">
    <text evidence="3">The sequence shown here is derived from an EMBL/GenBank/DDBJ whole genome shotgun (WGS) entry which is preliminary data.</text>
</comment>